<feature type="domain" description="Cell division control protein 73 C-terminal" evidence="6">
    <location>
        <begin position="3"/>
        <end position="76"/>
    </location>
</feature>
<dbReference type="PANTHER" id="PTHR12466">
    <property type="entry name" value="CDC73 DOMAIN PROTEIN"/>
    <property type="match status" value="1"/>
</dbReference>
<evidence type="ECO:0000313" key="7">
    <source>
        <dbReference type="EMBL" id="KAK1336959.1"/>
    </source>
</evidence>
<accession>A0AA40LML7</accession>
<protein>
    <recommendedName>
        <fullName evidence="6">Cell division control protein 73 C-terminal domain-containing protein</fullName>
    </recommendedName>
</protein>
<comment type="similarity">
    <text evidence="2">Belongs to the CDC73 family.</text>
</comment>
<dbReference type="PANTHER" id="PTHR12466:SF8">
    <property type="entry name" value="PARAFIBROMIN"/>
    <property type="match status" value="1"/>
</dbReference>
<dbReference type="InterPro" id="IPR031336">
    <property type="entry name" value="CDC73_C"/>
</dbReference>
<reference evidence="7" key="1">
    <citation type="submission" date="2023-06" db="EMBL/GenBank/DDBJ databases">
        <title>Reference genome for the Northern bat (Eptesicus nilssonii), a most northern bat species.</title>
        <authorList>
            <person name="Laine V.N."/>
            <person name="Pulliainen A.T."/>
            <person name="Lilley T.M."/>
        </authorList>
    </citation>
    <scope>NUCLEOTIDE SEQUENCE</scope>
    <source>
        <strain evidence="7">BLF_Eptnil</strain>
        <tissue evidence="7">Kidney</tissue>
    </source>
</reference>
<dbReference type="Proteomes" id="UP001177744">
    <property type="component" value="Unassembled WGS sequence"/>
</dbReference>
<comment type="subcellular location">
    <subcellularLocation>
        <location evidence="1">Nucleus</location>
    </subcellularLocation>
</comment>
<evidence type="ECO:0000256" key="4">
    <source>
        <dbReference type="ARBA" id="ARBA00023242"/>
    </source>
</evidence>
<name>A0AA40LML7_CNENI</name>
<keyword evidence="8" id="KW-1185">Reference proteome</keyword>
<evidence type="ECO:0000256" key="5">
    <source>
        <dbReference type="SAM" id="MobiDB-lite"/>
    </source>
</evidence>
<keyword evidence="4" id="KW-0539">Nucleus</keyword>
<evidence type="ECO:0000313" key="8">
    <source>
        <dbReference type="Proteomes" id="UP001177744"/>
    </source>
</evidence>
<feature type="region of interest" description="Disordered" evidence="5">
    <location>
        <begin position="15"/>
        <end position="38"/>
    </location>
</feature>
<evidence type="ECO:0000256" key="1">
    <source>
        <dbReference type="ARBA" id="ARBA00004123"/>
    </source>
</evidence>
<evidence type="ECO:0000256" key="3">
    <source>
        <dbReference type="ARBA" id="ARBA00023163"/>
    </source>
</evidence>
<keyword evidence="3" id="KW-0804">Transcription</keyword>
<comment type="caution">
    <text evidence="7">The sequence shown here is derived from an EMBL/GenBank/DDBJ whole genome shotgun (WGS) entry which is preliminary data.</text>
</comment>
<dbReference type="AlphaFoldDB" id="A0AA40LML7"/>
<dbReference type="GO" id="GO:0032968">
    <property type="term" value="P:positive regulation of transcription elongation by RNA polymerase II"/>
    <property type="evidence" value="ECO:0007669"/>
    <property type="project" value="TreeGrafter"/>
</dbReference>
<gene>
    <name evidence="7" type="ORF">QTO34_003000</name>
</gene>
<proteinExistence type="inferred from homology"/>
<organism evidence="7 8">
    <name type="scientific">Cnephaeus nilssonii</name>
    <name type="common">Northern bat</name>
    <name type="synonym">Eptesicus nilssonii</name>
    <dbReference type="NCBI Taxonomy" id="3371016"/>
    <lineage>
        <taxon>Eukaryota</taxon>
        <taxon>Metazoa</taxon>
        <taxon>Chordata</taxon>
        <taxon>Craniata</taxon>
        <taxon>Vertebrata</taxon>
        <taxon>Euteleostomi</taxon>
        <taxon>Mammalia</taxon>
        <taxon>Eutheria</taxon>
        <taxon>Laurasiatheria</taxon>
        <taxon>Chiroptera</taxon>
        <taxon>Yangochiroptera</taxon>
        <taxon>Vespertilionidae</taxon>
        <taxon>Cnephaeus</taxon>
    </lineage>
</organism>
<dbReference type="Gene3D" id="3.40.50.11990">
    <property type="entry name" value="RNA polymerase II accessory factor, Cdc73 C-terminal domain"/>
    <property type="match status" value="1"/>
</dbReference>
<evidence type="ECO:0000259" key="6">
    <source>
        <dbReference type="Pfam" id="PF05179"/>
    </source>
</evidence>
<evidence type="ECO:0000256" key="2">
    <source>
        <dbReference type="ARBA" id="ARBA00010427"/>
    </source>
</evidence>
<dbReference type="GO" id="GO:0016593">
    <property type="term" value="C:Cdc73/Paf1 complex"/>
    <property type="evidence" value="ECO:0007669"/>
    <property type="project" value="InterPro"/>
</dbReference>
<dbReference type="InterPro" id="IPR007852">
    <property type="entry name" value="Cdc73/Parafibromin"/>
</dbReference>
<dbReference type="InterPro" id="IPR038103">
    <property type="entry name" value="CDC73_C_sf"/>
</dbReference>
<dbReference type="EMBL" id="JAULJE010000012">
    <property type="protein sequence ID" value="KAK1336959.1"/>
    <property type="molecule type" value="Genomic_DNA"/>
</dbReference>
<sequence length="87" mass="9798">MLAAKDLLRDLMFVPSDEKKKQGSQGENETLVQRKDQMQPRALASLPAPYKVVDQPLKLRPQDWHRVVAVFLQGPRVAVQTVAMAFA</sequence>
<dbReference type="Pfam" id="PF05179">
    <property type="entry name" value="CDC73_C"/>
    <property type="match status" value="1"/>
</dbReference>
<dbReference type="GO" id="GO:0006368">
    <property type="term" value="P:transcription elongation by RNA polymerase II"/>
    <property type="evidence" value="ECO:0007669"/>
    <property type="project" value="InterPro"/>
</dbReference>
<dbReference type="GO" id="GO:0000993">
    <property type="term" value="F:RNA polymerase II complex binding"/>
    <property type="evidence" value="ECO:0007669"/>
    <property type="project" value="TreeGrafter"/>
</dbReference>